<dbReference type="Gene3D" id="3.40.30.10">
    <property type="entry name" value="Glutaredoxin"/>
    <property type="match status" value="1"/>
</dbReference>
<dbReference type="AlphaFoldDB" id="A0A7C5RUD3"/>
<evidence type="ECO:0000256" key="2">
    <source>
        <dbReference type="ARBA" id="ARBA00022714"/>
    </source>
</evidence>
<dbReference type="PIRSF" id="PIRSF000216">
    <property type="entry name" value="NADH_DH_24kDa"/>
    <property type="match status" value="1"/>
</dbReference>
<dbReference type="EMBL" id="DRWX01000172">
    <property type="protein sequence ID" value="HHM96265.1"/>
    <property type="molecule type" value="Genomic_DNA"/>
</dbReference>
<keyword evidence="3 7" id="KW-0479">Metal-binding</keyword>
<dbReference type="PANTHER" id="PTHR43342">
    <property type="entry name" value="NADH-QUINONE OXIDOREDUCTASE, E SUBUNIT"/>
    <property type="match status" value="1"/>
</dbReference>
<feature type="binding site" evidence="7">
    <location>
        <position position="91"/>
    </location>
    <ligand>
        <name>[2Fe-2S] cluster</name>
        <dbReference type="ChEBI" id="CHEBI:190135"/>
    </ligand>
</feature>
<dbReference type="GO" id="GO:0016491">
    <property type="term" value="F:oxidoreductase activity"/>
    <property type="evidence" value="ECO:0007669"/>
    <property type="project" value="InterPro"/>
</dbReference>
<evidence type="ECO:0000256" key="1">
    <source>
        <dbReference type="ARBA" id="ARBA00010643"/>
    </source>
</evidence>
<protein>
    <submittedName>
        <fullName evidence="8">NAD(P)H-dependent oxidoreductase subunit E</fullName>
    </submittedName>
</protein>
<keyword evidence="5 7" id="KW-0411">Iron-sulfur</keyword>
<dbReference type="InterPro" id="IPR041921">
    <property type="entry name" value="NuoE_N"/>
</dbReference>
<dbReference type="Pfam" id="PF01257">
    <property type="entry name" value="2Fe-2S_thioredx"/>
    <property type="match status" value="1"/>
</dbReference>
<feature type="binding site" evidence="7">
    <location>
        <position position="96"/>
    </location>
    <ligand>
        <name>[2Fe-2S] cluster</name>
        <dbReference type="ChEBI" id="CHEBI:190135"/>
    </ligand>
</feature>
<dbReference type="CDD" id="cd03064">
    <property type="entry name" value="TRX_Fd_NuoE"/>
    <property type="match status" value="1"/>
</dbReference>
<comment type="cofactor">
    <cofactor evidence="7">
        <name>[2Fe-2S] cluster</name>
        <dbReference type="ChEBI" id="CHEBI:190135"/>
    </cofactor>
    <text evidence="7">Binds 1 [2Fe-2S] cluster.</text>
</comment>
<dbReference type="Gene3D" id="1.10.10.1590">
    <property type="entry name" value="NADH-quinone oxidoreductase subunit E"/>
    <property type="match status" value="1"/>
</dbReference>
<comment type="caution">
    <text evidence="8">The sequence shown here is derived from an EMBL/GenBank/DDBJ whole genome shotgun (WGS) entry which is preliminary data.</text>
</comment>
<dbReference type="PANTHER" id="PTHR43342:SF1">
    <property type="entry name" value="BIFURCATING [FEFE] HYDROGENASE GAMMA SUBUNIT"/>
    <property type="match status" value="1"/>
</dbReference>
<evidence type="ECO:0000313" key="8">
    <source>
        <dbReference type="EMBL" id="HHM96265.1"/>
    </source>
</evidence>
<evidence type="ECO:0000256" key="5">
    <source>
        <dbReference type="ARBA" id="ARBA00023014"/>
    </source>
</evidence>
<dbReference type="InterPro" id="IPR036249">
    <property type="entry name" value="Thioredoxin-like_sf"/>
</dbReference>
<accession>A0A7C5RUD3</accession>
<dbReference type="GO" id="GO:0046872">
    <property type="term" value="F:metal ion binding"/>
    <property type="evidence" value="ECO:0007669"/>
    <property type="project" value="UniProtKB-KW"/>
</dbReference>
<feature type="binding site" evidence="7">
    <location>
        <position position="137"/>
    </location>
    <ligand>
        <name>[2Fe-2S] cluster</name>
        <dbReference type="ChEBI" id="CHEBI:190135"/>
    </ligand>
</feature>
<comment type="cofactor">
    <cofactor evidence="6">
        <name>[2Fe-2S] cluster</name>
        <dbReference type="ChEBI" id="CHEBI:190135"/>
    </cofactor>
</comment>
<dbReference type="GO" id="GO:0051537">
    <property type="term" value="F:2 iron, 2 sulfur cluster binding"/>
    <property type="evidence" value="ECO:0007669"/>
    <property type="project" value="UniProtKB-KW"/>
</dbReference>
<name>A0A7C5RUD3_THERO</name>
<gene>
    <name evidence="8" type="ORF">ENM21_03510</name>
</gene>
<proteinExistence type="inferred from homology"/>
<feature type="binding site" evidence="7">
    <location>
        <position position="133"/>
    </location>
    <ligand>
        <name>[2Fe-2S] cluster</name>
        <dbReference type="ChEBI" id="CHEBI:190135"/>
    </ligand>
</feature>
<evidence type="ECO:0000256" key="6">
    <source>
        <dbReference type="ARBA" id="ARBA00034078"/>
    </source>
</evidence>
<evidence type="ECO:0000256" key="4">
    <source>
        <dbReference type="ARBA" id="ARBA00023004"/>
    </source>
</evidence>
<dbReference type="SUPFAM" id="SSF52833">
    <property type="entry name" value="Thioredoxin-like"/>
    <property type="match status" value="1"/>
</dbReference>
<sequence>MKPTKAGQTVDLEPLRRVLEERFRPRDYREAQELVVGACQEAQRLFGWVPPEAAQLIAEHLGVTTNRIYGLLTFYADFRTEPPGRHFLWICHGAACYVAGAGRLVEFLQERYGITGQGTTPDGALTVHVFNGCLGVCDLAPVAQLDHHEYVGLLSLERLQALIAELQGEAQTEAADGSTE</sequence>
<reference evidence="8" key="1">
    <citation type="journal article" date="2020" name="mSystems">
        <title>Genome- and Community-Level Interaction Insights into Carbon Utilization and Element Cycling Functions of Hydrothermarchaeota in Hydrothermal Sediment.</title>
        <authorList>
            <person name="Zhou Z."/>
            <person name="Liu Y."/>
            <person name="Xu W."/>
            <person name="Pan J."/>
            <person name="Luo Z.H."/>
            <person name="Li M."/>
        </authorList>
    </citation>
    <scope>NUCLEOTIDE SEQUENCE [LARGE SCALE GENOMIC DNA]</scope>
    <source>
        <strain evidence="8">SpSt-1065</strain>
    </source>
</reference>
<comment type="similarity">
    <text evidence="1">Belongs to the complex I 24 kDa subunit family.</text>
</comment>
<keyword evidence="4 7" id="KW-0408">Iron</keyword>
<dbReference type="InterPro" id="IPR042128">
    <property type="entry name" value="NuoE_dom"/>
</dbReference>
<evidence type="ECO:0000256" key="7">
    <source>
        <dbReference type="PIRSR" id="PIRSR000216-1"/>
    </source>
</evidence>
<keyword evidence="2 7" id="KW-0001">2Fe-2S</keyword>
<evidence type="ECO:0000256" key="3">
    <source>
        <dbReference type="ARBA" id="ARBA00022723"/>
    </source>
</evidence>
<dbReference type="InterPro" id="IPR002023">
    <property type="entry name" value="NuoE-like"/>
</dbReference>
<organism evidence="8">
    <name type="scientific">Thermomicrobium roseum</name>
    <dbReference type="NCBI Taxonomy" id="500"/>
    <lineage>
        <taxon>Bacteria</taxon>
        <taxon>Pseudomonadati</taxon>
        <taxon>Thermomicrobiota</taxon>
        <taxon>Thermomicrobia</taxon>
        <taxon>Thermomicrobiales</taxon>
        <taxon>Thermomicrobiaceae</taxon>
        <taxon>Thermomicrobium</taxon>
    </lineage>
</organism>
<dbReference type="InterPro" id="IPR028431">
    <property type="entry name" value="NADP_DH_HndA-like"/>
</dbReference>